<dbReference type="Gene3D" id="3.40.50.300">
    <property type="entry name" value="P-loop containing nucleotide triphosphate hydrolases"/>
    <property type="match status" value="1"/>
</dbReference>
<evidence type="ECO:0000256" key="7">
    <source>
        <dbReference type="ARBA" id="ARBA00049360"/>
    </source>
</evidence>
<comment type="catalytic activity">
    <reaction evidence="7">
        <text>ATP + H2O = ADP + phosphate + H(+)</text>
        <dbReference type="Rhea" id="RHEA:13065"/>
        <dbReference type="ChEBI" id="CHEBI:15377"/>
        <dbReference type="ChEBI" id="CHEBI:15378"/>
        <dbReference type="ChEBI" id="CHEBI:30616"/>
        <dbReference type="ChEBI" id="CHEBI:43474"/>
        <dbReference type="ChEBI" id="CHEBI:456216"/>
    </reaction>
</comment>
<dbReference type="GO" id="GO:0005524">
    <property type="term" value="F:ATP binding"/>
    <property type="evidence" value="ECO:0007669"/>
    <property type="project" value="UniProtKB-KW"/>
</dbReference>
<dbReference type="AlphaFoldDB" id="A0A2G9HEQ6"/>
<accession>A0A2G9HEQ6</accession>
<dbReference type="InterPro" id="IPR003960">
    <property type="entry name" value="ATPase_AAA_CS"/>
</dbReference>
<evidence type="ECO:0000256" key="5">
    <source>
        <dbReference type="ARBA" id="ARBA00022840"/>
    </source>
</evidence>
<keyword evidence="4" id="KW-0378">Hydrolase</keyword>
<dbReference type="Proteomes" id="UP000231279">
    <property type="component" value="Unassembled WGS sequence"/>
</dbReference>
<feature type="domain" description="AAA+ ATPase" evidence="10">
    <location>
        <begin position="256"/>
        <end position="402"/>
    </location>
</feature>
<dbReference type="STRING" id="429701.A0A2G9HEQ6"/>
<dbReference type="InterPro" id="IPR003959">
    <property type="entry name" value="ATPase_AAA_core"/>
</dbReference>
<dbReference type="InterPro" id="IPR050747">
    <property type="entry name" value="Mitochondrial_chaperone_BCS1"/>
</dbReference>
<reference evidence="12" key="1">
    <citation type="journal article" date="2018" name="Gigascience">
        <title>Genome assembly of the Pink Ipe (Handroanthus impetiginosus, Bignoniaceae), a highly valued, ecologically keystone Neotropical timber forest tree.</title>
        <authorList>
            <person name="Silva-Junior O.B."/>
            <person name="Grattapaglia D."/>
            <person name="Novaes E."/>
            <person name="Collevatti R.G."/>
        </authorList>
    </citation>
    <scope>NUCLEOTIDE SEQUENCE [LARGE SCALE GENOMIC DNA]</scope>
    <source>
        <strain evidence="12">cv. UFG-1</strain>
    </source>
</reference>
<keyword evidence="3 8" id="KW-0547">Nucleotide-binding</keyword>
<dbReference type="PANTHER" id="PTHR23070">
    <property type="entry name" value="BCS1 AAA-TYPE ATPASE"/>
    <property type="match status" value="1"/>
</dbReference>
<dbReference type="Pfam" id="PF14363">
    <property type="entry name" value="AAA_assoc"/>
    <property type="match status" value="1"/>
</dbReference>
<dbReference type="SMART" id="SM00382">
    <property type="entry name" value="AAA"/>
    <property type="match status" value="1"/>
</dbReference>
<organism evidence="11 12">
    <name type="scientific">Handroanthus impetiginosus</name>
    <dbReference type="NCBI Taxonomy" id="429701"/>
    <lineage>
        <taxon>Eukaryota</taxon>
        <taxon>Viridiplantae</taxon>
        <taxon>Streptophyta</taxon>
        <taxon>Embryophyta</taxon>
        <taxon>Tracheophyta</taxon>
        <taxon>Spermatophyta</taxon>
        <taxon>Magnoliopsida</taxon>
        <taxon>eudicotyledons</taxon>
        <taxon>Gunneridae</taxon>
        <taxon>Pentapetalae</taxon>
        <taxon>asterids</taxon>
        <taxon>lamiids</taxon>
        <taxon>Lamiales</taxon>
        <taxon>Bignoniaceae</taxon>
        <taxon>Crescentiina</taxon>
        <taxon>Tabebuia alliance</taxon>
        <taxon>Handroanthus</taxon>
    </lineage>
</organism>
<dbReference type="PROSITE" id="PS00674">
    <property type="entry name" value="AAA"/>
    <property type="match status" value="1"/>
</dbReference>
<comment type="cofactor">
    <cofactor evidence="1">
        <name>Mg(2+)</name>
        <dbReference type="ChEBI" id="CHEBI:18420"/>
    </cofactor>
</comment>
<feature type="region of interest" description="Disordered" evidence="9">
    <location>
        <begin position="469"/>
        <end position="502"/>
    </location>
</feature>
<keyword evidence="12" id="KW-1185">Reference proteome</keyword>
<evidence type="ECO:0000313" key="12">
    <source>
        <dbReference type="Proteomes" id="UP000231279"/>
    </source>
</evidence>
<dbReference type="InterPro" id="IPR027417">
    <property type="entry name" value="P-loop_NTPase"/>
</dbReference>
<evidence type="ECO:0000256" key="4">
    <source>
        <dbReference type="ARBA" id="ARBA00022801"/>
    </source>
</evidence>
<dbReference type="CDD" id="cd19510">
    <property type="entry name" value="RecA-like_BCS1"/>
    <property type="match status" value="1"/>
</dbReference>
<gene>
    <name evidence="11" type="ORF">CDL12_11569</name>
</gene>
<evidence type="ECO:0000313" key="11">
    <source>
        <dbReference type="EMBL" id="PIN15760.1"/>
    </source>
</evidence>
<dbReference type="EMBL" id="NKXS01002016">
    <property type="protein sequence ID" value="PIN15760.1"/>
    <property type="molecule type" value="Genomic_DNA"/>
</dbReference>
<keyword evidence="6" id="KW-0460">Magnesium</keyword>
<dbReference type="GO" id="GO:0006950">
    <property type="term" value="P:response to stress"/>
    <property type="evidence" value="ECO:0007669"/>
    <property type="project" value="UniProtKB-ARBA"/>
</dbReference>
<evidence type="ECO:0000256" key="2">
    <source>
        <dbReference type="ARBA" id="ARBA00007448"/>
    </source>
</evidence>
<feature type="region of interest" description="Disordered" evidence="9">
    <location>
        <begin position="324"/>
        <end position="343"/>
    </location>
</feature>
<evidence type="ECO:0000256" key="3">
    <source>
        <dbReference type="ARBA" id="ARBA00022741"/>
    </source>
</evidence>
<evidence type="ECO:0000259" key="10">
    <source>
        <dbReference type="SMART" id="SM00382"/>
    </source>
</evidence>
<dbReference type="Pfam" id="PF25568">
    <property type="entry name" value="AAA_lid_At3g28540"/>
    <property type="match status" value="1"/>
</dbReference>
<dbReference type="SUPFAM" id="SSF52540">
    <property type="entry name" value="P-loop containing nucleoside triphosphate hydrolases"/>
    <property type="match status" value="1"/>
</dbReference>
<dbReference type="GO" id="GO:0016887">
    <property type="term" value="F:ATP hydrolysis activity"/>
    <property type="evidence" value="ECO:0007669"/>
    <property type="project" value="InterPro"/>
</dbReference>
<comment type="caution">
    <text evidence="11">The sequence shown here is derived from an EMBL/GenBank/DDBJ whole genome shotgun (WGS) entry which is preliminary data.</text>
</comment>
<dbReference type="Pfam" id="PF00004">
    <property type="entry name" value="AAA"/>
    <property type="match status" value="1"/>
</dbReference>
<dbReference type="OrthoDB" id="10251412at2759"/>
<evidence type="ECO:0000256" key="6">
    <source>
        <dbReference type="ARBA" id="ARBA00022842"/>
    </source>
</evidence>
<dbReference type="InterPro" id="IPR058017">
    <property type="entry name" value="At3g28540-like_C"/>
</dbReference>
<protein>
    <submittedName>
        <fullName evidence="11">AAA+-type ATPase</fullName>
    </submittedName>
</protein>
<proteinExistence type="inferred from homology"/>
<sequence>MQSFGEMQSMATNIFSAYASVAASMMLFRSMANDIIPEPVKAFVCSVFSRFFRHFFDRFFNKLSPYMTIVVDENNGITRNQIYDAAEIYLRTKINPDAERLKANKSTKQKKINLSMVKDQEVVDFYEGFEVKWQFVLVEPDGERARFQSEKRYFEVTFEKINKETVVNEYLPFVLAKAKEIKENERAVKLYTRDCPYAIDDDEGGNGSGYWGCINLDHPVTFDKLAMDPNLKRAIIEDLDRFLRRKDYYKQVGKAWKRGYLLYGPPGTGKSSLIAAMANYLKFDVYDLELSSLYSNSELRRILLCTNNKSIIVIEDIDCSAQMHDRDRDKDREGDGDSESDYMDSTNNKLTLSGLLNFIDGLWSTCGDERIIIFTTNHKEKLDPALLRPGRMDMHIHLGYCTPEGFDILALNYLRINDHPRLFTEIKGLIREVEITPAEIAEHLMRNEDVDLALEGVLDLLKQKKDEQGKVLEGSDVKENKNNGNEGVQEDNEEKDKGKKKGKFGKIVTSLIKFKRQSIKAATVKCGNCEKIKS</sequence>
<dbReference type="FunFam" id="3.40.50.300:FF:001122">
    <property type="entry name" value="AAA-ATPase ASD, mitochondrial"/>
    <property type="match status" value="1"/>
</dbReference>
<dbReference type="InterPro" id="IPR003593">
    <property type="entry name" value="AAA+_ATPase"/>
</dbReference>
<comment type="similarity">
    <text evidence="2">Belongs to the AAA ATPase family. BCS1 subfamily.</text>
</comment>
<evidence type="ECO:0000256" key="1">
    <source>
        <dbReference type="ARBA" id="ARBA00001946"/>
    </source>
</evidence>
<name>A0A2G9HEQ6_9LAMI</name>
<dbReference type="Gene3D" id="6.10.280.40">
    <property type="match status" value="1"/>
</dbReference>
<feature type="compositionally biased region" description="Basic and acidic residues" evidence="9">
    <location>
        <begin position="324"/>
        <end position="335"/>
    </location>
</feature>
<feature type="compositionally biased region" description="Basic and acidic residues" evidence="9">
    <location>
        <begin position="469"/>
        <end position="481"/>
    </location>
</feature>
<keyword evidence="5 8" id="KW-0067">ATP-binding</keyword>
<evidence type="ECO:0000256" key="9">
    <source>
        <dbReference type="SAM" id="MobiDB-lite"/>
    </source>
</evidence>
<dbReference type="InterPro" id="IPR025753">
    <property type="entry name" value="AAA_N_dom"/>
</dbReference>
<evidence type="ECO:0000256" key="8">
    <source>
        <dbReference type="RuleBase" id="RU003651"/>
    </source>
</evidence>